<dbReference type="AlphaFoldDB" id="A0A6P7FDY7"/>
<sequence>MPDVPKTLSYVPFTGTIQEFVPGNSDWTVYKKRLSNYLAANDISDENRKRAILLSLLNEEAYKLLFNMCIPAEPEIKTFKELVDLMDEHFKPIKSVFSNRENFFIARKMANESAKEWAARLRSLIVSCEFGGAREIEQALVNQFIIGYDSGTVKDRLYEEKSTVKFSEVVEIASAKSVSFSNLQVVKKEPEIHFAGESSSKFKQSAHVRASTSQKSNSDAGGRSQSSTDGTSTKTKCLVYGRKNHNSDKCAPIENVFVTFSI</sequence>
<accession>A0A6P7FDY7</accession>
<dbReference type="PANTHER" id="PTHR33198:SF19">
    <property type="entry name" value="CCHC-TYPE DOMAIN-CONTAINING PROTEIN"/>
    <property type="match status" value="1"/>
</dbReference>
<dbReference type="PANTHER" id="PTHR33198">
    <property type="entry name" value="ANK_REP_REGION DOMAIN-CONTAINING PROTEIN-RELATED"/>
    <property type="match status" value="1"/>
</dbReference>
<organism evidence="2">
    <name type="scientific">Diabrotica virgifera virgifera</name>
    <name type="common">western corn rootworm</name>
    <dbReference type="NCBI Taxonomy" id="50390"/>
    <lineage>
        <taxon>Eukaryota</taxon>
        <taxon>Metazoa</taxon>
        <taxon>Ecdysozoa</taxon>
        <taxon>Arthropoda</taxon>
        <taxon>Hexapoda</taxon>
        <taxon>Insecta</taxon>
        <taxon>Pterygota</taxon>
        <taxon>Neoptera</taxon>
        <taxon>Endopterygota</taxon>
        <taxon>Coleoptera</taxon>
        <taxon>Polyphaga</taxon>
        <taxon>Cucujiformia</taxon>
        <taxon>Chrysomeloidea</taxon>
        <taxon>Chrysomelidae</taxon>
        <taxon>Galerucinae</taxon>
        <taxon>Diabroticina</taxon>
        <taxon>Diabroticites</taxon>
        <taxon>Diabrotica</taxon>
    </lineage>
</organism>
<evidence type="ECO:0000313" key="2">
    <source>
        <dbReference type="RefSeq" id="XP_028134214.1"/>
    </source>
</evidence>
<dbReference type="RefSeq" id="XP_028134214.1">
    <property type="nucleotide sequence ID" value="XM_028278413.1"/>
</dbReference>
<protein>
    <submittedName>
        <fullName evidence="2">Uncharacterized protein LOC114329351</fullName>
    </submittedName>
</protein>
<feature type="compositionally biased region" description="Polar residues" evidence="1">
    <location>
        <begin position="210"/>
        <end position="233"/>
    </location>
</feature>
<name>A0A6P7FDY7_DIAVI</name>
<gene>
    <name evidence="2" type="primary">LOC114329351</name>
</gene>
<evidence type="ECO:0000256" key="1">
    <source>
        <dbReference type="SAM" id="MobiDB-lite"/>
    </source>
</evidence>
<dbReference type="InParanoid" id="A0A6P7FDY7"/>
<proteinExistence type="predicted"/>
<reference evidence="2" key="1">
    <citation type="submission" date="2025-08" db="UniProtKB">
        <authorList>
            <consortium name="RefSeq"/>
        </authorList>
    </citation>
    <scope>IDENTIFICATION</scope>
    <source>
        <tissue evidence="2">Whole insect</tissue>
    </source>
</reference>
<feature type="region of interest" description="Disordered" evidence="1">
    <location>
        <begin position="198"/>
        <end position="233"/>
    </location>
</feature>